<protein>
    <recommendedName>
        <fullName evidence="2">DUF6594 domain-containing protein</fullName>
    </recommendedName>
</protein>
<keyword evidence="1" id="KW-1133">Transmembrane helix</keyword>
<keyword evidence="1" id="KW-0812">Transmembrane</keyword>
<evidence type="ECO:0000259" key="2">
    <source>
        <dbReference type="Pfam" id="PF20237"/>
    </source>
</evidence>
<reference evidence="3 4" key="1">
    <citation type="submission" date="2015-01" db="EMBL/GenBank/DDBJ databases">
        <title>The Genome Sequence of Exophiala xenobiotica CBS118157.</title>
        <authorList>
            <consortium name="The Broad Institute Genomics Platform"/>
            <person name="Cuomo C."/>
            <person name="de Hoog S."/>
            <person name="Gorbushina A."/>
            <person name="Stielow B."/>
            <person name="Teixiera M."/>
            <person name="Abouelleil A."/>
            <person name="Chapman S.B."/>
            <person name="Priest M."/>
            <person name="Young S.K."/>
            <person name="Wortman J."/>
            <person name="Nusbaum C."/>
            <person name="Birren B."/>
        </authorList>
    </citation>
    <scope>NUCLEOTIDE SEQUENCE [LARGE SCALE GENOMIC DNA]</scope>
    <source>
        <strain evidence="3 4">CBS 118157</strain>
    </source>
</reference>
<organism evidence="3 4">
    <name type="scientific">Exophiala xenobiotica</name>
    <dbReference type="NCBI Taxonomy" id="348802"/>
    <lineage>
        <taxon>Eukaryota</taxon>
        <taxon>Fungi</taxon>
        <taxon>Dikarya</taxon>
        <taxon>Ascomycota</taxon>
        <taxon>Pezizomycotina</taxon>
        <taxon>Eurotiomycetes</taxon>
        <taxon>Chaetothyriomycetidae</taxon>
        <taxon>Chaetothyriales</taxon>
        <taxon>Herpotrichiellaceae</taxon>
        <taxon>Exophiala</taxon>
    </lineage>
</organism>
<evidence type="ECO:0000313" key="4">
    <source>
        <dbReference type="Proteomes" id="UP000054342"/>
    </source>
</evidence>
<name>A0A0D2BZG8_9EURO</name>
<dbReference type="InterPro" id="IPR046529">
    <property type="entry name" value="DUF6594"/>
</dbReference>
<gene>
    <name evidence="3" type="ORF">PV05_02403</name>
</gene>
<dbReference type="HOGENOM" id="CLU_051118_3_2_1"/>
<feature type="transmembrane region" description="Helical" evidence="1">
    <location>
        <begin position="248"/>
        <end position="268"/>
    </location>
</feature>
<evidence type="ECO:0000256" key="1">
    <source>
        <dbReference type="SAM" id="Phobius"/>
    </source>
</evidence>
<evidence type="ECO:0000313" key="3">
    <source>
        <dbReference type="EMBL" id="KIW57846.1"/>
    </source>
</evidence>
<keyword evidence="1" id="KW-0472">Membrane</keyword>
<feature type="transmembrane region" description="Helical" evidence="1">
    <location>
        <begin position="275"/>
        <end position="294"/>
    </location>
</feature>
<dbReference type="Proteomes" id="UP000054342">
    <property type="component" value="Unassembled WGS sequence"/>
</dbReference>
<feature type="domain" description="DUF6594" evidence="2">
    <location>
        <begin position="39"/>
        <end position="287"/>
    </location>
</feature>
<feature type="transmembrane region" description="Helical" evidence="1">
    <location>
        <begin position="223"/>
        <end position="242"/>
    </location>
</feature>
<dbReference type="RefSeq" id="XP_013318430.1">
    <property type="nucleotide sequence ID" value="XM_013462976.1"/>
</dbReference>
<dbReference type="STRING" id="348802.A0A0D2BZG8"/>
<keyword evidence="4" id="KW-1185">Reference proteome</keyword>
<dbReference type="EMBL" id="KN847318">
    <property type="protein sequence ID" value="KIW57846.1"/>
    <property type="molecule type" value="Genomic_DNA"/>
</dbReference>
<dbReference type="AlphaFoldDB" id="A0A0D2BZG8"/>
<dbReference type="PANTHER" id="PTHR34502:SF3">
    <property type="entry name" value="DUF6594 DOMAIN-CONTAINING PROTEIN"/>
    <property type="match status" value="1"/>
</dbReference>
<dbReference type="Pfam" id="PF20237">
    <property type="entry name" value="DUF6594"/>
    <property type="match status" value="1"/>
</dbReference>
<sequence>MTGVTTTFTIWKQRFLRSLSRDDGQGLRNLQVEDYPQGYPRFSRLVASHSAFYVCRRFSALRARLLLLKQDKLSSLEKQLEMVDQQETNPLFLASSRRDRNPERESILSNIDTALADYDSLVERNRQILALESAKNRDISSLKHWIDGNACITREETAYLLQPKDLLSTAPLSDDAVAQVEAWLEDRVIQCWKDFRELPFRNVSRDPNVYISSGSGLRRATRFLIALLLVILLFIPIVICSAQDSMTARMAVVAIAASLFIGIVSIIIKAKSIEIFMAGATYATILVVFVAGTSPSRNS</sequence>
<accession>A0A0D2BZG8</accession>
<dbReference type="GeneID" id="25324311"/>
<dbReference type="PANTHER" id="PTHR34502">
    <property type="entry name" value="DUF6594 DOMAIN-CONTAINING PROTEIN-RELATED"/>
    <property type="match status" value="1"/>
</dbReference>
<dbReference type="OrthoDB" id="5341582at2759"/>
<proteinExistence type="predicted"/>